<dbReference type="InterPro" id="IPR050810">
    <property type="entry name" value="Bact_Secretion_Sys_Channel"/>
</dbReference>
<evidence type="ECO:0000256" key="5">
    <source>
        <dbReference type="SAM" id="MobiDB-lite"/>
    </source>
</evidence>
<protein>
    <recommendedName>
        <fullName evidence="7">Type II/III secretion system secretin-like domain-containing protein</fullName>
    </recommendedName>
</protein>
<sequence>MKTKVILLAAASTIALVGCANTGDRSGRLDRSESMVDSGLSRLGGRNALRAGGAQFSEGVFVGASPERHNSSALLPARFQAAGAIRLESRDPMTLPEIAQRLSEITSIPHVMALGPTGNLVSGFGEELRSASDVSSEADTEIEAEAGGRPAPTNGRASASRPASSGGSEVTMRPNLRGSLSDVLNQVTATFEVEWSYSDGRILFRDYVTRKYQITALPSTAQSSSAIGANSISTTSAVNSDVWVEVRDTLQGLIGDQATVAIGSTTGLVTVTAKVSDQNRVEEYIKELNGTLGQQISFDVNVLTVALNDEQSFGLDLGGALAKGSDGAIRIGPDVFDASGTDIGSYNIGLIRGDFSLGAVVNALASQGKVSVATRAGATTSNNRVAPIEVVDQFAYLKEIAIEQDDNGNERILRTPDTVTTGFQMQLFPRVMNNRDIMVQYTVRLSELNDIKTFGDGNEAVQLPEISTTSFEQQAVLENGQTLVLAGFERRRVSSDGKGSVVGLSGFGGSKRTANQRVATVMMITPHIIGRSSASR</sequence>
<dbReference type="RefSeq" id="WP_264772303.1">
    <property type="nucleotide sequence ID" value="NZ_JAPDOG010000011.1"/>
</dbReference>
<reference evidence="8 9" key="1">
    <citation type="submission" date="2022-10" db="EMBL/GenBank/DDBJ databases">
        <title>Defluviimonas sp. CAU 1641 isolated from mud.</title>
        <authorList>
            <person name="Kim W."/>
        </authorList>
    </citation>
    <scope>NUCLEOTIDE SEQUENCE [LARGE SCALE GENOMIC DNA]</scope>
    <source>
        <strain evidence="8 9">CAU 1641</strain>
    </source>
</reference>
<evidence type="ECO:0000256" key="2">
    <source>
        <dbReference type="ARBA" id="ARBA00022729"/>
    </source>
</evidence>
<proteinExistence type="inferred from homology"/>
<keyword evidence="2 6" id="KW-0732">Signal</keyword>
<dbReference type="EMBL" id="JAPDOG010000011">
    <property type="protein sequence ID" value="MCW3782570.1"/>
    <property type="molecule type" value="Genomic_DNA"/>
</dbReference>
<comment type="similarity">
    <text evidence="4">Belongs to the bacterial secretin family.</text>
</comment>
<gene>
    <name evidence="8" type="ORF">OM960_13340</name>
</gene>
<dbReference type="Pfam" id="PF00263">
    <property type="entry name" value="Secretin"/>
    <property type="match status" value="1"/>
</dbReference>
<feature type="chain" id="PRO_5047019089" description="Type II/III secretion system secretin-like domain-containing protein" evidence="6">
    <location>
        <begin position="21"/>
        <end position="536"/>
    </location>
</feature>
<evidence type="ECO:0000256" key="6">
    <source>
        <dbReference type="SAM" id="SignalP"/>
    </source>
</evidence>
<name>A0ABT3J4F1_9RHOB</name>
<dbReference type="Proteomes" id="UP001207582">
    <property type="component" value="Unassembled WGS sequence"/>
</dbReference>
<evidence type="ECO:0000256" key="1">
    <source>
        <dbReference type="ARBA" id="ARBA00004370"/>
    </source>
</evidence>
<organism evidence="8 9">
    <name type="scientific">Defluviimonas salinarum</name>
    <dbReference type="NCBI Taxonomy" id="2992147"/>
    <lineage>
        <taxon>Bacteria</taxon>
        <taxon>Pseudomonadati</taxon>
        <taxon>Pseudomonadota</taxon>
        <taxon>Alphaproteobacteria</taxon>
        <taxon>Rhodobacterales</taxon>
        <taxon>Paracoccaceae</taxon>
        <taxon>Albidovulum</taxon>
    </lineage>
</organism>
<feature type="region of interest" description="Disordered" evidence="5">
    <location>
        <begin position="131"/>
        <end position="175"/>
    </location>
</feature>
<evidence type="ECO:0000313" key="8">
    <source>
        <dbReference type="EMBL" id="MCW3782570.1"/>
    </source>
</evidence>
<evidence type="ECO:0000256" key="3">
    <source>
        <dbReference type="ARBA" id="ARBA00023136"/>
    </source>
</evidence>
<dbReference type="PROSITE" id="PS51257">
    <property type="entry name" value="PROKAR_LIPOPROTEIN"/>
    <property type="match status" value="1"/>
</dbReference>
<dbReference type="PANTHER" id="PTHR30332">
    <property type="entry name" value="PROBABLE GENERAL SECRETION PATHWAY PROTEIN D"/>
    <property type="match status" value="1"/>
</dbReference>
<evidence type="ECO:0000259" key="7">
    <source>
        <dbReference type="Pfam" id="PF00263"/>
    </source>
</evidence>
<comment type="subcellular location">
    <subcellularLocation>
        <location evidence="1">Membrane</location>
    </subcellularLocation>
</comment>
<dbReference type="PANTHER" id="PTHR30332:SF24">
    <property type="entry name" value="SECRETIN GSPD-RELATED"/>
    <property type="match status" value="1"/>
</dbReference>
<keyword evidence="9" id="KW-1185">Reference proteome</keyword>
<comment type="caution">
    <text evidence="8">The sequence shown here is derived from an EMBL/GenBank/DDBJ whole genome shotgun (WGS) entry which is preliminary data.</text>
</comment>
<evidence type="ECO:0000256" key="4">
    <source>
        <dbReference type="RuleBase" id="RU004003"/>
    </source>
</evidence>
<dbReference type="InterPro" id="IPR004846">
    <property type="entry name" value="T2SS/T3SS_dom"/>
</dbReference>
<accession>A0ABT3J4F1</accession>
<feature type="domain" description="Type II/III secretion system secretin-like" evidence="7">
    <location>
        <begin position="363"/>
        <end position="529"/>
    </location>
</feature>
<evidence type="ECO:0000313" key="9">
    <source>
        <dbReference type="Proteomes" id="UP001207582"/>
    </source>
</evidence>
<feature type="signal peptide" evidence="6">
    <location>
        <begin position="1"/>
        <end position="20"/>
    </location>
</feature>
<keyword evidence="3" id="KW-0472">Membrane</keyword>
<feature type="compositionally biased region" description="Low complexity" evidence="5">
    <location>
        <begin position="155"/>
        <end position="168"/>
    </location>
</feature>